<reference evidence="1 2" key="1">
    <citation type="submission" date="2018-10" db="EMBL/GenBank/DDBJ databases">
        <title>Genomic Encyclopedia of Type Strains, Phase IV (KMG-IV): sequencing the most valuable type-strain genomes for metagenomic binning, comparative biology and taxonomic classification.</title>
        <authorList>
            <person name="Goeker M."/>
        </authorList>
    </citation>
    <scope>NUCLEOTIDE SEQUENCE [LARGE SCALE GENOMIC DNA]</scope>
    <source>
        <strain evidence="1 2">DSM 25080</strain>
    </source>
</reference>
<name>A0A3M0A1W2_9GAMM</name>
<protein>
    <submittedName>
        <fullName evidence="1">Uncharacterized protein</fullName>
    </submittedName>
</protein>
<dbReference type="SUPFAM" id="SSF51735">
    <property type="entry name" value="NAD(P)-binding Rossmann-fold domains"/>
    <property type="match status" value="1"/>
</dbReference>
<gene>
    <name evidence="1" type="ORF">DFR27_2345</name>
</gene>
<keyword evidence="2" id="KW-1185">Reference proteome</keyword>
<proteinExistence type="predicted"/>
<comment type="caution">
    <text evidence="1">The sequence shown here is derived from an EMBL/GenBank/DDBJ whole genome shotgun (WGS) entry which is preliminary data.</text>
</comment>
<dbReference type="OrthoDB" id="9803892at2"/>
<organism evidence="1 2">
    <name type="scientific">Umboniibacter marinipuniceus</name>
    <dbReference type="NCBI Taxonomy" id="569599"/>
    <lineage>
        <taxon>Bacteria</taxon>
        <taxon>Pseudomonadati</taxon>
        <taxon>Pseudomonadota</taxon>
        <taxon>Gammaproteobacteria</taxon>
        <taxon>Cellvibrionales</taxon>
        <taxon>Cellvibrionaceae</taxon>
        <taxon>Umboniibacter</taxon>
    </lineage>
</organism>
<evidence type="ECO:0000313" key="2">
    <source>
        <dbReference type="Proteomes" id="UP000267187"/>
    </source>
</evidence>
<dbReference type="EMBL" id="REFJ01000006">
    <property type="protein sequence ID" value="RMA78414.1"/>
    <property type="molecule type" value="Genomic_DNA"/>
</dbReference>
<evidence type="ECO:0000313" key="1">
    <source>
        <dbReference type="EMBL" id="RMA78414.1"/>
    </source>
</evidence>
<dbReference type="RefSeq" id="WP_121877654.1">
    <property type="nucleotide sequence ID" value="NZ_REFJ01000006.1"/>
</dbReference>
<dbReference type="Gene3D" id="3.40.50.720">
    <property type="entry name" value="NAD(P)-binding Rossmann-like Domain"/>
    <property type="match status" value="1"/>
</dbReference>
<accession>A0A3M0A1W2</accession>
<dbReference type="Proteomes" id="UP000267187">
    <property type="component" value="Unassembled WGS sequence"/>
</dbReference>
<dbReference type="InterPro" id="IPR036291">
    <property type="entry name" value="NAD(P)-bd_dom_sf"/>
</dbReference>
<dbReference type="AlphaFoldDB" id="A0A3M0A1W2"/>
<sequence>MSERIYIVSPPPEAREELLASIRALLPRAECIEVEHPVESLESAQLVISFGTQVEEFLALCRQADLQNVGVIQARLQSFQLDNDEFDDVWESPLLDESARVMLLDFPMLAVRLFPDVLREIELAGTRELDDSSFFNIVTVPDLSRVCASVIAQLLSGGENWGRYTYASGGKVTWHRLTAYLCDDKCEETTDQLVAGAGLGVDRTLDGTALKFAFGIKPKPWRVGLLDRWRAFLG</sequence>